<dbReference type="CDD" id="cd20379">
    <property type="entry name" value="Tudor_dTUD-like"/>
    <property type="match status" value="1"/>
</dbReference>
<dbReference type="Gene3D" id="2.40.50.90">
    <property type="match status" value="2"/>
</dbReference>
<dbReference type="SMART" id="SM00333">
    <property type="entry name" value="TUDOR"/>
    <property type="match status" value="2"/>
</dbReference>
<feature type="domain" description="Tudor" evidence="2">
    <location>
        <begin position="375"/>
        <end position="431"/>
    </location>
</feature>
<feature type="compositionally biased region" description="Basic and acidic residues" evidence="1">
    <location>
        <begin position="24"/>
        <end position="42"/>
    </location>
</feature>
<feature type="region of interest" description="Disordered" evidence="1">
    <location>
        <begin position="1"/>
        <end position="97"/>
    </location>
</feature>
<feature type="compositionally biased region" description="Basic residues" evidence="1">
    <location>
        <begin position="68"/>
        <end position="81"/>
    </location>
</feature>
<feature type="compositionally biased region" description="Basic and acidic residues" evidence="1">
    <location>
        <begin position="82"/>
        <end position="91"/>
    </location>
</feature>
<evidence type="ECO:0000313" key="4">
    <source>
        <dbReference type="Proteomes" id="UP000092462"/>
    </source>
</evidence>
<dbReference type="AlphaFoldDB" id="A0A1B0DJZ2"/>
<dbReference type="VEuPathDB" id="VectorBase:PPAI008566"/>
<dbReference type="EMBL" id="AJVK01035154">
    <property type="status" value="NOT_ANNOTATED_CDS"/>
    <property type="molecule type" value="Genomic_DNA"/>
</dbReference>
<dbReference type="SUPFAM" id="SSF63748">
    <property type="entry name" value="Tudor/PWWP/MBT"/>
    <property type="match status" value="2"/>
</dbReference>
<dbReference type="PANTHER" id="PTHR16442:SF1">
    <property type="entry name" value="RING FINGER PROTEIN 17"/>
    <property type="match status" value="1"/>
</dbReference>
<name>A0A1B0DJZ2_PHLPP</name>
<evidence type="ECO:0000259" key="2">
    <source>
        <dbReference type="SMART" id="SM00333"/>
    </source>
</evidence>
<dbReference type="InterPro" id="IPR002999">
    <property type="entry name" value="Tudor"/>
</dbReference>
<sequence length="521" mass="59234">SPPHYQPSTSHRGTVPKSYTPPHSDIRQKPQRERLPGKKSQPEIEPSCSTRESSNFLDQSVDMGQPKEKKHRKHSSSHKKSSRDSSAERRSQKAVLSPRVKLLPKIESESVRVSHIKSPHEIYIQNLTFVTSVEHFVDMCSDVAQQQVKTEDILTGEMYLLKDIIGDNEKWYRAELKTYNSAESLYEMRLVDFGNVRKVTKSRVRTCPEILKKQPRGAIQCSLYNLHPRKGKWTDEVNCLLSELVQSDTITKMTLGTDGDVHLVDLIVMKNLTPISIRDTLIKVNLAKSITTTDHGMNQLIFELNKFINAAHSASPKFYAQTVTAGGYFAPKVIHIESLVEFYVMKALDIPMYENQGRAMDQHYENPKNMMDRVYSPEIGMPVALNYNDHWHRGEVIGIMGPLQVQVQLVDIGTKHTVSLRSLRILHSDFMKLSKGTIACALVHIAPTEHHNFQWPPEALETFRALTSTNNLELFVHSHHPSNNNFFNVTLYSVRKDKNISINAQLVQLEFATSTGSESIQ</sequence>
<dbReference type="PANTHER" id="PTHR16442">
    <property type="entry name" value="RING FINGER PROTEIN 17"/>
    <property type="match status" value="1"/>
</dbReference>
<dbReference type="Proteomes" id="UP000092462">
    <property type="component" value="Unassembled WGS sequence"/>
</dbReference>
<protein>
    <recommendedName>
        <fullName evidence="2">Tudor domain-containing protein</fullName>
    </recommendedName>
</protein>
<dbReference type="EnsemblMetazoa" id="PPAI008566-RA">
    <property type="protein sequence ID" value="PPAI008566-PA"/>
    <property type="gene ID" value="PPAI008566"/>
</dbReference>
<organism evidence="3 4">
    <name type="scientific">Phlebotomus papatasi</name>
    <name type="common">Sandfly</name>
    <dbReference type="NCBI Taxonomy" id="29031"/>
    <lineage>
        <taxon>Eukaryota</taxon>
        <taxon>Metazoa</taxon>
        <taxon>Ecdysozoa</taxon>
        <taxon>Arthropoda</taxon>
        <taxon>Hexapoda</taxon>
        <taxon>Insecta</taxon>
        <taxon>Pterygota</taxon>
        <taxon>Neoptera</taxon>
        <taxon>Endopterygota</taxon>
        <taxon>Diptera</taxon>
        <taxon>Nematocera</taxon>
        <taxon>Psychodoidea</taxon>
        <taxon>Psychodidae</taxon>
        <taxon>Phlebotomus</taxon>
        <taxon>Phlebotomus</taxon>
    </lineage>
</organism>
<dbReference type="VEuPathDB" id="VectorBase:PPAPM1_008752"/>
<dbReference type="InterPro" id="IPR035437">
    <property type="entry name" value="SNase_OB-fold_sf"/>
</dbReference>
<accession>A0A1B0DJZ2</accession>
<feature type="domain" description="Tudor" evidence="2">
    <location>
        <begin position="151"/>
        <end position="212"/>
    </location>
</feature>
<evidence type="ECO:0000256" key="1">
    <source>
        <dbReference type="SAM" id="MobiDB-lite"/>
    </source>
</evidence>
<keyword evidence="4" id="KW-1185">Reference proteome</keyword>
<dbReference type="EMBL" id="AJVK01035155">
    <property type="status" value="NOT_ANNOTATED_CDS"/>
    <property type="molecule type" value="Genomic_DNA"/>
</dbReference>
<feature type="compositionally biased region" description="Polar residues" evidence="1">
    <location>
        <begin position="47"/>
        <end position="58"/>
    </location>
</feature>
<proteinExistence type="predicted"/>
<dbReference type="Pfam" id="PF00567">
    <property type="entry name" value="TUDOR"/>
    <property type="match status" value="2"/>
</dbReference>
<dbReference type="GO" id="GO:0005737">
    <property type="term" value="C:cytoplasm"/>
    <property type="evidence" value="ECO:0007669"/>
    <property type="project" value="UniProtKB-ARBA"/>
</dbReference>
<feature type="compositionally biased region" description="Polar residues" evidence="1">
    <location>
        <begin position="1"/>
        <end position="12"/>
    </location>
</feature>
<reference evidence="3" key="1">
    <citation type="submission" date="2022-08" db="UniProtKB">
        <authorList>
            <consortium name="EnsemblMetazoa"/>
        </authorList>
    </citation>
    <scope>IDENTIFICATION</scope>
    <source>
        <strain evidence="3">Israel</strain>
    </source>
</reference>
<evidence type="ECO:0000313" key="3">
    <source>
        <dbReference type="EnsemblMetazoa" id="PPAI008566-PA"/>
    </source>
</evidence>
<dbReference type="Gene3D" id="2.30.30.140">
    <property type="match status" value="2"/>
</dbReference>